<proteinExistence type="predicted"/>
<comment type="caution">
    <text evidence="3">The sequence shown here is derived from an EMBL/GenBank/DDBJ whole genome shotgun (WGS) entry which is preliminary data.</text>
</comment>
<evidence type="ECO:0008006" key="4">
    <source>
        <dbReference type="Google" id="ProtNLM"/>
    </source>
</evidence>
<evidence type="ECO:0000259" key="1">
    <source>
        <dbReference type="Pfam" id="PF00483"/>
    </source>
</evidence>
<dbReference type="SUPFAM" id="SSF53448">
    <property type="entry name" value="Nucleotide-diphospho-sugar transferases"/>
    <property type="match status" value="1"/>
</dbReference>
<name>A0A0F9M870_9ZZZZ</name>
<evidence type="ECO:0000313" key="3">
    <source>
        <dbReference type="EMBL" id="KKM65357.1"/>
    </source>
</evidence>
<organism evidence="3">
    <name type="scientific">marine sediment metagenome</name>
    <dbReference type="NCBI Taxonomy" id="412755"/>
    <lineage>
        <taxon>unclassified sequences</taxon>
        <taxon>metagenomes</taxon>
        <taxon>ecological metagenomes</taxon>
    </lineage>
</organism>
<evidence type="ECO:0000259" key="2">
    <source>
        <dbReference type="Pfam" id="PF24894"/>
    </source>
</evidence>
<dbReference type="EMBL" id="LAZR01010738">
    <property type="protein sequence ID" value="KKM65357.1"/>
    <property type="molecule type" value="Genomic_DNA"/>
</dbReference>
<dbReference type="InterPro" id="IPR056818">
    <property type="entry name" value="GlmU/GlgC-like_hexapep"/>
</dbReference>
<protein>
    <recommendedName>
        <fullName evidence="4">Nucleotidyl transferase domain-containing protein</fullName>
    </recommendedName>
</protein>
<dbReference type="InterPro" id="IPR029044">
    <property type="entry name" value="Nucleotide-diphossugar_trans"/>
</dbReference>
<dbReference type="InterPro" id="IPR050486">
    <property type="entry name" value="Mannose-1P_guanyltransferase"/>
</dbReference>
<dbReference type="AlphaFoldDB" id="A0A0F9M870"/>
<dbReference type="PANTHER" id="PTHR22572">
    <property type="entry name" value="SUGAR-1-PHOSPHATE GUANYL TRANSFERASE"/>
    <property type="match status" value="1"/>
</dbReference>
<reference evidence="3" key="1">
    <citation type="journal article" date="2015" name="Nature">
        <title>Complex archaea that bridge the gap between prokaryotes and eukaryotes.</title>
        <authorList>
            <person name="Spang A."/>
            <person name="Saw J.H."/>
            <person name="Jorgensen S.L."/>
            <person name="Zaremba-Niedzwiedzka K."/>
            <person name="Martijn J."/>
            <person name="Lind A.E."/>
            <person name="van Eijk R."/>
            <person name="Schleper C."/>
            <person name="Guy L."/>
            <person name="Ettema T.J."/>
        </authorList>
    </citation>
    <scope>NUCLEOTIDE SEQUENCE</scope>
</reference>
<feature type="domain" description="Nucleotidyl transferase" evidence="1">
    <location>
        <begin position="8"/>
        <end position="267"/>
    </location>
</feature>
<dbReference type="Gene3D" id="3.90.550.10">
    <property type="entry name" value="Spore Coat Polysaccharide Biosynthesis Protein SpsA, Chain A"/>
    <property type="match status" value="1"/>
</dbReference>
<dbReference type="InterPro" id="IPR005835">
    <property type="entry name" value="NTP_transferase_dom"/>
</dbReference>
<dbReference type="CDD" id="cd04181">
    <property type="entry name" value="NTP_transferase"/>
    <property type="match status" value="1"/>
</dbReference>
<dbReference type="Pfam" id="PF24894">
    <property type="entry name" value="Hexapep_GlmU"/>
    <property type="match status" value="1"/>
</dbReference>
<dbReference type="Pfam" id="PF00483">
    <property type="entry name" value="NTP_transferase"/>
    <property type="match status" value="1"/>
</dbReference>
<accession>A0A0F9M870</accession>
<sequence length="365" mass="41403">MKIIGPIAGIGSRLKPFTLSKPKAFLSVAGKTVLDHILLKFTNTFDSDTELILIVGYKKQQIMEYIKEHYKDKFKLTFIEQIPRGYKEGIPFYWGLGEAIYLANYRFPQIKPKSLGEDKREGSLIFLGDMIPIDEYSYLMYKYWESDVDGIITVMKVPKENAKSYGVVKVDKNNLIKELIEKPKEFVSDLAIAGIYSFSNTATHALFKNLKKELDQRNEQSKEIYMTESLQGLVHQGFKIAAVELKKGILDFGRPSELLNGNKYLLQQSSIKAKDFHELNITVEKSVIKNPIFIGRNSKIINSVIGPYVSIGVNSYLENCILKNCVIEKSTQLRNMISKNSIIGSNVKVENITTNSLIIGDKSIY</sequence>
<feature type="domain" description="Glucose-1-phosphate adenylyltransferase/Bifunctional protein GlmU-like C-terminal hexapeptide" evidence="2">
    <location>
        <begin position="281"/>
        <end position="332"/>
    </location>
</feature>
<gene>
    <name evidence="3" type="ORF">LCGC14_1492110</name>
</gene>
<dbReference type="Gene3D" id="2.160.10.10">
    <property type="entry name" value="Hexapeptide repeat proteins"/>
    <property type="match status" value="1"/>
</dbReference>